<reference evidence="2" key="1">
    <citation type="submission" date="2021-06" db="EMBL/GenBank/DDBJ databases">
        <authorList>
            <person name="Kallberg Y."/>
            <person name="Tangrot J."/>
            <person name="Rosling A."/>
        </authorList>
    </citation>
    <scope>NUCLEOTIDE SEQUENCE</scope>
    <source>
        <strain evidence="2">IA702</strain>
    </source>
</reference>
<evidence type="ECO:0000313" key="2">
    <source>
        <dbReference type="EMBL" id="CAG8487901.1"/>
    </source>
</evidence>
<dbReference type="EMBL" id="CAJVPJ010000158">
    <property type="protein sequence ID" value="CAG8487901.1"/>
    <property type="molecule type" value="Genomic_DNA"/>
</dbReference>
<feature type="region of interest" description="Disordered" evidence="1">
    <location>
        <begin position="74"/>
        <end position="114"/>
    </location>
</feature>
<gene>
    <name evidence="2" type="ORF">POCULU_LOCUS1905</name>
</gene>
<accession>A0A9N8ZBQ9</accession>
<comment type="caution">
    <text evidence="2">The sequence shown here is derived from an EMBL/GenBank/DDBJ whole genome shotgun (WGS) entry which is preliminary data.</text>
</comment>
<protein>
    <submittedName>
        <fullName evidence="2">9674_t:CDS:1</fullName>
    </submittedName>
</protein>
<feature type="compositionally biased region" description="Polar residues" evidence="1">
    <location>
        <begin position="74"/>
        <end position="103"/>
    </location>
</feature>
<sequence>MSHHYAQSVRTSLIWSYSKETDITRLIDVIQEFGVPSYKYRVLLDELFESGVTDDNIMDNYITDDIHEYLTTPTISDNAANSVTETEGENSDTSADANLISDTETNDATEMEGN</sequence>
<evidence type="ECO:0000256" key="1">
    <source>
        <dbReference type="SAM" id="MobiDB-lite"/>
    </source>
</evidence>
<organism evidence="2 3">
    <name type="scientific">Paraglomus occultum</name>
    <dbReference type="NCBI Taxonomy" id="144539"/>
    <lineage>
        <taxon>Eukaryota</taxon>
        <taxon>Fungi</taxon>
        <taxon>Fungi incertae sedis</taxon>
        <taxon>Mucoromycota</taxon>
        <taxon>Glomeromycotina</taxon>
        <taxon>Glomeromycetes</taxon>
        <taxon>Paraglomerales</taxon>
        <taxon>Paraglomeraceae</taxon>
        <taxon>Paraglomus</taxon>
    </lineage>
</organism>
<name>A0A9N8ZBQ9_9GLOM</name>
<dbReference type="AlphaFoldDB" id="A0A9N8ZBQ9"/>
<dbReference type="Proteomes" id="UP000789572">
    <property type="component" value="Unassembled WGS sequence"/>
</dbReference>
<proteinExistence type="predicted"/>
<feature type="compositionally biased region" description="Acidic residues" evidence="1">
    <location>
        <begin position="104"/>
        <end position="114"/>
    </location>
</feature>
<keyword evidence="3" id="KW-1185">Reference proteome</keyword>
<evidence type="ECO:0000313" key="3">
    <source>
        <dbReference type="Proteomes" id="UP000789572"/>
    </source>
</evidence>